<evidence type="ECO:0000256" key="3">
    <source>
        <dbReference type="ARBA" id="ARBA00023163"/>
    </source>
</evidence>
<keyword evidence="1" id="KW-0805">Transcription regulation</keyword>
<dbReference type="GO" id="GO:0005829">
    <property type="term" value="C:cytosol"/>
    <property type="evidence" value="ECO:0007669"/>
    <property type="project" value="TreeGrafter"/>
</dbReference>
<dbReference type="Pfam" id="PF13545">
    <property type="entry name" value="HTH_Crp_2"/>
    <property type="match status" value="1"/>
</dbReference>
<dbReference type="PROSITE" id="PS51063">
    <property type="entry name" value="HTH_CRP_2"/>
    <property type="match status" value="1"/>
</dbReference>
<keyword evidence="2" id="KW-0238">DNA-binding</keyword>
<dbReference type="RefSeq" id="WP_207792175.1">
    <property type="nucleotide sequence ID" value="NZ_BMOX01000024.1"/>
</dbReference>
<dbReference type="GO" id="GO:0003677">
    <property type="term" value="F:DNA binding"/>
    <property type="evidence" value="ECO:0007669"/>
    <property type="project" value="UniProtKB-KW"/>
</dbReference>
<evidence type="ECO:0000256" key="1">
    <source>
        <dbReference type="ARBA" id="ARBA00023015"/>
    </source>
</evidence>
<dbReference type="InterPro" id="IPR018490">
    <property type="entry name" value="cNMP-bd_dom_sf"/>
</dbReference>
<dbReference type="GO" id="GO:0003700">
    <property type="term" value="F:DNA-binding transcription factor activity"/>
    <property type="evidence" value="ECO:0007669"/>
    <property type="project" value="TreeGrafter"/>
</dbReference>
<dbReference type="SUPFAM" id="SSF46785">
    <property type="entry name" value="Winged helix' DNA-binding domain"/>
    <property type="match status" value="1"/>
</dbReference>
<evidence type="ECO:0000313" key="5">
    <source>
        <dbReference type="EMBL" id="MBB6226098.1"/>
    </source>
</evidence>
<accession>A0A841LAQ2</accession>
<keyword evidence="3" id="KW-0804">Transcription</keyword>
<dbReference type="AlphaFoldDB" id="A0A841LAQ2"/>
<evidence type="ECO:0000313" key="6">
    <source>
        <dbReference type="Proteomes" id="UP000538147"/>
    </source>
</evidence>
<dbReference type="PANTHER" id="PTHR24567">
    <property type="entry name" value="CRP FAMILY TRANSCRIPTIONAL REGULATORY PROTEIN"/>
    <property type="match status" value="1"/>
</dbReference>
<sequence>MAAGEILYEPGDDVDHVHFPEGPALISFMVAFEDGNSVECALIGREGAVGGIVSQGHLPAYTRSVVQYPGTLWRMETRQLQAIKEESPALDQLFTHYADCLLSQIFQSVACSAAHSIEQRTARWLLSAHDRTGDLAIPITQQRLAELLGVGRSYVSRVLAGLKSDNALKVSLGCIQILDRRRLDRHSCNCTRSVRAHFDKVLAQVYPPDKRS</sequence>
<organism evidence="5 6">
    <name type="scientific">Polymorphobacter multimanifer</name>
    <dbReference type="NCBI Taxonomy" id="1070431"/>
    <lineage>
        <taxon>Bacteria</taxon>
        <taxon>Pseudomonadati</taxon>
        <taxon>Pseudomonadota</taxon>
        <taxon>Alphaproteobacteria</taxon>
        <taxon>Sphingomonadales</taxon>
        <taxon>Sphingosinicellaceae</taxon>
        <taxon>Polymorphobacter</taxon>
    </lineage>
</organism>
<dbReference type="EMBL" id="JACIIV010000002">
    <property type="protein sequence ID" value="MBB6226098.1"/>
    <property type="molecule type" value="Genomic_DNA"/>
</dbReference>
<evidence type="ECO:0000256" key="2">
    <source>
        <dbReference type="ARBA" id="ARBA00023125"/>
    </source>
</evidence>
<reference evidence="5 6" key="1">
    <citation type="submission" date="2020-08" db="EMBL/GenBank/DDBJ databases">
        <title>Genomic Encyclopedia of Type Strains, Phase IV (KMG-IV): sequencing the most valuable type-strain genomes for metagenomic binning, comparative biology and taxonomic classification.</title>
        <authorList>
            <person name="Goeker M."/>
        </authorList>
    </citation>
    <scope>NUCLEOTIDE SEQUENCE [LARGE SCALE GENOMIC DNA]</scope>
    <source>
        <strain evidence="5 6">DSM 102189</strain>
    </source>
</reference>
<dbReference type="PANTHER" id="PTHR24567:SF74">
    <property type="entry name" value="HTH-TYPE TRANSCRIPTIONAL REGULATOR ARCR"/>
    <property type="match status" value="1"/>
</dbReference>
<dbReference type="InterPro" id="IPR014710">
    <property type="entry name" value="RmlC-like_jellyroll"/>
</dbReference>
<evidence type="ECO:0000259" key="4">
    <source>
        <dbReference type="PROSITE" id="PS51063"/>
    </source>
</evidence>
<dbReference type="InterPro" id="IPR050397">
    <property type="entry name" value="Env_Response_Regulators"/>
</dbReference>
<name>A0A841LAQ2_9SPHN</name>
<dbReference type="InterPro" id="IPR036390">
    <property type="entry name" value="WH_DNA-bd_sf"/>
</dbReference>
<dbReference type="Gene3D" id="2.60.120.10">
    <property type="entry name" value="Jelly Rolls"/>
    <property type="match status" value="1"/>
</dbReference>
<gene>
    <name evidence="5" type="ORF">FHS79_000251</name>
</gene>
<dbReference type="InterPro" id="IPR012318">
    <property type="entry name" value="HTH_CRP"/>
</dbReference>
<keyword evidence="6" id="KW-1185">Reference proteome</keyword>
<comment type="caution">
    <text evidence="5">The sequence shown here is derived from an EMBL/GenBank/DDBJ whole genome shotgun (WGS) entry which is preliminary data.</text>
</comment>
<proteinExistence type="predicted"/>
<dbReference type="SUPFAM" id="SSF51206">
    <property type="entry name" value="cAMP-binding domain-like"/>
    <property type="match status" value="1"/>
</dbReference>
<dbReference type="Proteomes" id="UP000538147">
    <property type="component" value="Unassembled WGS sequence"/>
</dbReference>
<feature type="domain" description="HTH crp-type" evidence="4">
    <location>
        <begin position="115"/>
        <end position="181"/>
    </location>
</feature>
<protein>
    <recommendedName>
        <fullName evidence="4">HTH crp-type domain-containing protein</fullName>
    </recommendedName>
</protein>